<dbReference type="RefSeq" id="WP_072286679.1">
    <property type="nucleotide sequence ID" value="NZ_CP015455.1"/>
</dbReference>
<feature type="transmembrane region" description="Helical" evidence="1">
    <location>
        <begin position="55"/>
        <end position="75"/>
    </location>
</feature>
<dbReference type="KEGG" id="pace:A6070_01165"/>
<keyword evidence="3" id="KW-1185">Reference proteome</keyword>
<sequence length="115" mass="12168">MNKSVKKILLFVAILVLWTILALLNAGPAGLGVILALLALLDSTTGTFEAGNKIAWIMVSLTALLLAILGIGSTYVIPAETQGKTTVYALTTGLAILLPLAYFLVGRRQKIAMEK</sequence>
<organism evidence="2 3">
    <name type="scientific">Syntrophotalea acetylenica</name>
    <name type="common">Pelobacter acetylenicus</name>
    <dbReference type="NCBI Taxonomy" id="29542"/>
    <lineage>
        <taxon>Bacteria</taxon>
        <taxon>Pseudomonadati</taxon>
        <taxon>Thermodesulfobacteriota</taxon>
        <taxon>Desulfuromonadia</taxon>
        <taxon>Desulfuromonadales</taxon>
        <taxon>Syntrophotaleaceae</taxon>
        <taxon>Syntrophotalea</taxon>
    </lineage>
</organism>
<evidence type="ECO:0000256" key="1">
    <source>
        <dbReference type="SAM" id="Phobius"/>
    </source>
</evidence>
<name>A0A1L3GFV4_SYNAC</name>
<evidence type="ECO:0000313" key="2">
    <source>
        <dbReference type="EMBL" id="APG24833.1"/>
    </source>
</evidence>
<keyword evidence="1" id="KW-0812">Transmembrane</keyword>
<dbReference type="EMBL" id="CP015518">
    <property type="protein sequence ID" value="APG24833.1"/>
    <property type="molecule type" value="Genomic_DNA"/>
</dbReference>
<evidence type="ECO:0000313" key="3">
    <source>
        <dbReference type="Proteomes" id="UP000182264"/>
    </source>
</evidence>
<accession>A0A1L3GFV4</accession>
<protein>
    <submittedName>
        <fullName evidence="2">Uncharacterized protein</fullName>
    </submittedName>
</protein>
<gene>
    <name evidence="2" type="ORF">A7E75_07205</name>
</gene>
<feature type="transmembrane region" description="Helical" evidence="1">
    <location>
        <begin position="7"/>
        <end position="24"/>
    </location>
</feature>
<reference evidence="2 3" key="1">
    <citation type="journal article" date="2017" name="Genome Announc.">
        <title>Complete Genome Sequences of Two Acetylene-Fermenting Pelobacter acetylenicus Strains.</title>
        <authorList>
            <person name="Sutton J.M."/>
            <person name="Baesman S.M."/>
            <person name="Fierst J.L."/>
            <person name="Poret-Peterson A.T."/>
            <person name="Oremland R.S."/>
            <person name="Dunlap D.S."/>
            <person name="Akob D.M."/>
        </authorList>
    </citation>
    <scope>NUCLEOTIDE SEQUENCE [LARGE SCALE GENOMIC DNA]</scope>
    <source>
        <strain evidence="2 3">DSM 3247</strain>
    </source>
</reference>
<keyword evidence="1" id="KW-1133">Transmembrane helix</keyword>
<keyword evidence="1" id="KW-0472">Membrane</keyword>
<proteinExistence type="predicted"/>
<dbReference type="Proteomes" id="UP000182264">
    <property type="component" value="Chromosome"/>
</dbReference>
<feature type="transmembrane region" description="Helical" evidence="1">
    <location>
        <begin position="87"/>
        <end position="105"/>
    </location>
</feature>
<dbReference type="AlphaFoldDB" id="A0A1L3GFV4"/>